<evidence type="ECO:0000313" key="2">
    <source>
        <dbReference type="EMBL" id="SFJ58545.1"/>
    </source>
</evidence>
<name>A0A1I3SIM8_9GAMM</name>
<evidence type="ECO:0000313" key="1">
    <source>
        <dbReference type="EMBL" id="PHM39199.1"/>
    </source>
</evidence>
<dbReference type="Proteomes" id="UP000198919">
    <property type="component" value="Unassembled WGS sequence"/>
</dbReference>
<keyword evidence="4" id="KW-1185">Reference proteome</keyword>
<evidence type="ECO:0000313" key="3">
    <source>
        <dbReference type="Proteomes" id="UP000198919"/>
    </source>
</evidence>
<dbReference type="EMBL" id="NITY01000012">
    <property type="protein sequence ID" value="PHM39199.1"/>
    <property type="molecule type" value="Genomic_DNA"/>
</dbReference>
<accession>A0A1I3SIM8</accession>
<dbReference type="STRING" id="351675.SAMN05421680_111127"/>
<evidence type="ECO:0000313" key="4">
    <source>
        <dbReference type="Proteomes" id="UP000224607"/>
    </source>
</evidence>
<dbReference type="AlphaFoldDB" id="A0A1I3SIM8"/>
<dbReference type="OrthoDB" id="9966380at2"/>
<dbReference type="RefSeq" id="WP_092511379.1">
    <property type="nucleotide sequence ID" value="NZ_CAWNQB010000004.1"/>
</dbReference>
<proteinExistence type="predicted"/>
<organism evidence="2 3">
    <name type="scientific">Xenorhabdus mauleonii</name>
    <dbReference type="NCBI Taxonomy" id="351675"/>
    <lineage>
        <taxon>Bacteria</taxon>
        <taxon>Pseudomonadati</taxon>
        <taxon>Pseudomonadota</taxon>
        <taxon>Gammaproteobacteria</taxon>
        <taxon>Enterobacterales</taxon>
        <taxon>Morganellaceae</taxon>
        <taxon>Xenorhabdus</taxon>
    </lineage>
</organism>
<protein>
    <submittedName>
        <fullName evidence="2">Uncharacterized protein</fullName>
    </submittedName>
</protein>
<reference evidence="3" key="1">
    <citation type="submission" date="2016-10" db="EMBL/GenBank/DDBJ databases">
        <authorList>
            <person name="Varghese N."/>
            <person name="Submissions S."/>
        </authorList>
    </citation>
    <scope>NUCLEOTIDE SEQUENCE [LARGE SCALE GENOMIC DNA]</scope>
    <source>
        <strain evidence="3">DSM 17908</strain>
    </source>
</reference>
<sequence>MSLGIWGTELLKRNFDEAYYLGDHQAFMQWCILNQYDPDDTLSNEKFKNISSVDLGNIRRSISMLYTGNCGALADYFLSHSVTRTPVGNDLVEHILQTFDFNQSGLFRITIGNASNGNASEGNIHTFIGILKANNDQEIEILQAWNNKYSVTDWLKKKQNVFSISEFVNNLKNLSSLDSFEEASNALFSTLEKKNLLERQAYVTKFAFKALDSAKMNSILHGELNRFNLNAPHSRVANIDLERR</sequence>
<dbReference type="Proteomes" id="UP000224607">
    <property type="component" value="Unassembled WGS sequence"/>
</dbReference>
<reference evidence="2" key="2">
    <citation type="submission" date="2016-10" db="EMBL/GenBank/DDBJ databases">
        <authorList>
            <person name="de Groot N.N."/>
        </authorList>
    </citation>
    <scope>NUCLEOTIDE SEQUENCE [LARGE SCALE GENOMIC DNA]</scope>
    <source>
        <strain evidence="2">DSM 17908</strain>
    </source>
</reference>
<reference evidence="1 4" key="3">
    <citation type="journal article" date="2017" name="Nat. Microbiol.">
        <title>Natural product diversity associated with the nematode symbionts Photorhabdus and Xenorhabdus.</title>
        <authorList>
            <person name="Tobias N.J."/>
            <person name="Wolff H."/>
            <person name="Djahanschiri B."/>
            <person name="Grundmann F."/>
            <person name="Kronenwerth M."/>
            <person name="Shi Y.M."/>
            <person name="Simonyi S."/>
            <person name="Grun P."/>
            <person name="Shapiro-Ilan D."/>
            <person name="Pidot S.J."/>
            <person name="Stinear T.P."/>
            <person name="Ebersberger I."/>
            <person name="Bode H.B."/>
        </authorList>
    </citation>
    <scope>NUCLEOTIDE SEQUENCE [LARGE SCALE GENOMIC DNA]</scope>
    <source>
        <strain evidence="1 4">DSM 17908</strain>
    </source>
</reference>
<gene>
    <name evidence="2" type="ORF">SAMN05421680_111127</name>
    <name evidence="1" type="ORF">Xmau_03106</name>
</gene>
<dbReference type="EMBL" id="FORG01000011">
    <property type="protein sequence ID" value="SFJ58545.1"/>
    <property type="molecule type" value="Genomic_DNA"/>
</dbReference>